<dbReference type="InterPro" id="IPR001223">
    <property type="entry name" value="Glyco_hydro18_cat"/>
</dbReference>
<dbReference type="GO" id="GO:0000272">
    <property type="term" value="P:polysaccharide catabolic process"/>
    <property type="evidence" value="ECO:0007669"/>
    <property type="project" value="UniProtKB-KW"/>
</dbReference>
<feature type="domain" description="GH18" evidence="7">
    <location>
        <begin position="56"/>
        <end position="482"/>
    </location>
</feature>
<dbReference type="CDD" id="cd06548">
    <property type="entry name" value="GH18_chitinase"/>
    <property type="match status" value="1"/>
</dbReference>
<dbReference type="SMART" id="SM00636">
    <property type="entry name" value="Glyco_18"/>
    <property type="match status" value="1"/>
</dbReference>
<dbReference type="PANTHER" id="PTHR11177">
    <property type="entry name" value="CHITINASE"/>
    <property type="match status" value="1"/>
</dbReference>
<dbReference type="Gene3D" id="3.20.20.80">
    <property type="entry name" value="Glycosidases"/>
    <property type="match status" value="1"/>
</dbReference>
<keyword evidence="5" id="KW-0119">Carbohydrate metabolism</keyword>
<keyword evidence="6" id="KW-0624">Polysaccharide degradation</keyword>
<dbReference type="AlphaFoldDB" id="A0AB39VLX3"/>
<keyword evidence="3 8" id="KW-0378">Hydrolase</keyword>
<dbReference type="InterPro" id="IPR003610">
    <property type="entry name" value="CBM5/12"/>
</dbReference>
<evidence type="ECO:0000256" key="5">
    <source>
        <dbReference type="ARBA" id="ARBA00023277"/>
    </source>
</evidence>
<dbReference type="InterPro" id="IPR013783">
    <property type="entry name" value="Ig-like_fold"/>
</dbReference>
<evidence type="ECO:0000259" key="7">
    <source>
        <dbReference type="PROSITE" id="PS51910"/>
    </source>
</evidence>
<dbReference type="EC" id="3.2.1.14" evidence="2"/>
<comment type="catalytic activity">
    <reaction evidence="1">
        <text>Random endo-hydrolysis of N-acetyl-beta-D-glucosaminide (1-&gt;4)-beta-linkages in chitin and chitodextrins.</text>
        <dbReference type="EC" id="3.2.1.14"/>
    </reaction>
</comment>
<dbReference type="SMART" id="SM00495">
    <property type="entry name" value="ChtBD3"/>
    <property type="match status" value="1"/>
</dbReference>
<proteinExistence type="predicted"/>
<dbReference type="Pfam" id="PF02839">
    <property type="entry name" value="CBM_5_12"/>
    <property type="match status" value="1"/>
</dbReference>
<evidence type="ECO:0000256" key="2">
    <source>
        <dbReference type="ARBA" id="ARBA00012729"/>
    </source>
</evidence>
<dbReference type="InterPro" id="IPR011583">
    <property type="entry name" value="Chitinase_II/V-like_cat"/>
</dbReference>
<keyword evidence="4" id="KW-0146">Chitin degradation</keyword>
<dbReference type="InterPro" id="IPR029070">
    <property type="entry name" value="Chitinase_insertion_sf"/>
</dbReference>
<dbReference type="Pfam" id="PF00704">
    <property type="entry name" value="Glyco_hydro_18"/>
    <property type="match status" value="1"/>
</dbReference>
<dbReference type="SUPFAM" id="SSF54556">
    <property type="entry name" value="Chitinase insertion domain"/>
    <property type="match status" value="1"/>
</dbReference>
<evidence type="ECO:0000313" key="8">
    <source>
        <dbReference type="EMBL" id="XDU71400.1"/>
    </source>
</evidence>
<accession>A0AB39VLX3</accession>
<dbReference type="SUPFAM" id="SSF51445">
    <property type="entry name" value="(Trans)glycosidases"/>
    <property type="match status" value="1"/>
</dbReference>
<dbReference type="InterPro" id="IPR036573">
    <property type="entry name" value="CBM_sf_5/12"/>
</dbReference>
<dbReference type="GO" id="GO:0006032">
    <property type="term" value="P:chitin catabolic process"/>
    <property type="evidence" value="ECO:0007669"/>
    <property type="project" value="UniProtKB-KW"/>
</dbReference>
<protein>
    <recommendedName>
        <fullName evidence="2">chitinase</fullName>
        <ecNumber evidence="2">3.2.1.14</ecNumber>
    </recommendedName>
</protein>
<dbReference type="Gene3D" id="2.60.40.10">
    <property type="entry name" value="Immunoglobulins"/>
    <property type="match status" value="1"/>
</dbReference>
<dbReference type="GO" id="GO:0005576">
    <property type="term" value="C:extracellular region"/>
    <property type="evidence" value="ECO:0007669"/>
    <property type="project" value="InterPro"/>
</dbReference>
<dbReference type="PROSITE" id="PS51910">
    <property type="entry name" value="GH18_2"/>
    <property type="match status" value="1"/>
</dbReference>
<dbReference type="RefSeq" id="WP_369788659.1">
    <property type="nucleotide sequence ID" value="NZ_CP165628.1"/>
</dbReference>
<dbReference type="EMBL" id="CP165628">
    <property type="protein sequence ID" value="XDU71400.1"/>
    <property type="molecule type" value="Genomic_DNA"/>
</dbReference>
<dbReference type="CDD" id="cd12214">
    <property type="entry name" value="ChiA1_BD"/>
    <property type="match status" value="1"/>
</dbReference>
<name>A0AB39VLX3_9GAMM</name>
<reference evidence="8" key="1">
    <citation type="submission" date="2024-07" db="EMBL/GenBank/DDBJ databases">
        <authorList>
            <person name="Biller S.J."/>
        </authorList>
    </citation>
    <scope>NUCLEOTIDE SEQUENCE</scope>
    <source>
        <strain evidence="8">WC2420</strain>
    </source>
</reference>
<dbReference type="GO" id="GO:0008061">
    <property type="term" value="F:chitin binding"/>
    <property type="evidence" value="ECO:0007669"/>
    <property type="project" value="InterPro"/>
</dbReference>
<dbReference type="GO" id="GO:0008843">
    <property type="term" value="F:endochitinase activity"/>
    <property type="evidence" value="ECO:0007669"/>
    <property type="project" value="UniProtKB-EC"/>
</dbReference>
<evidence type="ECO:0000256" key="4">
    <source>
        <dbReference type="ARBA" id="ARBA00023024"/>
    </source>
</evidence>
<dbReference type="InterPro" id="IPR017853">
    <property type="entry name" value="GH"/>
</dbReference>
<evidence type="ECO:0000256" key="6">
    <source>
        <dbReference type="ARBA" id="ARBA00023326"/>
    </source>
</evidence>
<dbReference type="GO" id="GO:0030246">
    <property type="term" value="F:carbohydrate binding"/>
    <property type="evidence" value="ECO:0007669"/>
    <property type="project" value="InterPro"/>
</dbReference>
<organism evidence="8">
    <name type="scientific">Rouxiella sp. WC2420</name>
    <dbReference type="NCBI Taxonomy" id="3234145"/>
    <lineage>
        <taxon>Bacteria</taxon>
        <taxon>Pseudomonadati</taxon>
        <taxon>Pseudomonadota</taxon>
        <taxon>Gammaproteobacteria</taxon>
        <taxon>Enterobacterales</taxon>
        <taxon>Yersiniaceae</taxon>
        <taxon>Rouxiella</taxon>
    </lineage>
</organism>
<dbReference type="InterPro" id="IPR050314">
    <property type="entry name" value="Glycosyl_Hydrlase_18"/>
</dbReference>
<evidence type="ECO:0000256" key="1">
    <source>
        <dbReference type="ARBA" id="ARBA00000822"/>
    </source>
</evidence>
<sequence>MNDKVVNSLLIQKDVHTEKAYEMDNFDPKTQVGNYSYTSSRVMKHVYNKYQVQGKPKVFGYYTDWSQYDGRLDNKFDKGDRGAGYDLANLSPTAFDKIIFGFIGILGDQGEKKNAINAAASQQNKNKFEPLFLDPWGDFQSYRNCDQPEDWRPIDIATVTQEDTKGILGGLRDFQQKAKKLGHELALSMSIGGWTMSNIFHELAASSQSRKIFALGVVKLFKQFPMFSEIDIDWEYPNDKGNENPFGPEDGDNYVVLIKELREQLDSAGRSDVKISIAAAAVVTKIAHSKIKELLAVGLYGINLMTYDFFGTPWALELNHHTNLMPKEPEGDSVDTVINYLIAQGIPSERINIGYAGYSRNAKNAEIESFSPLKGLYDTQKTPTTGTLESGSTVWADILYNYLDLEEQCGRNGFNVYTDQIADADYLYSPESKLFLSIDTPRTVKAKGEYVVKHNLGAIFTWTIDQDNGLLVNAAREGMGCKIETQVIDMKPFYFEGINVDAKNGKDDPDQTDETEKTNHAPKGHIALRVTSGSVVQLSAQASSDEDGDKLSYQWTLPAGIVSADTKADVIEIKAPEVSAATDFSFELVVKDAKGAAAEKQYFVLTVVKSQNVKPDPTPKDYPAWVVSGHIYSKGDKVIYAGVKYICINPHTSNSGWIPGVAITLWNETV</sequence>
<dbReference type="PANTHER" id="PTHR11177:SF317">
    <property type="entry name" value="CHITINASE 12-RELATED"/>
    <property type="match status" value="1"/>
</dbReference>
<dbReference type="SUPFAM" id="SSF51055">
    <property type="entry name" value="Carbohydrate binding domain"/>
    <property type="match status" value="1"/>
</dbReference>
<dbReference type="Gene3D" id="3.10.50.10">
    <property type="match status" value="1"/>
</dbReference>
<gene>
    <name evidence="8" type="ORF">AB3G37_17870</name>
</gene>
<dbReference type="Gene3D" id="2.10.10.20">
    <property type="entry name" value="Carbohydrate-binding module superfamily 5/12"/>
    <property type="match status" value="1"/>
</dbReference>
<evidence type="ECO:0000256" key="3">
    <source>
        <dbReference type="ARBA" id="ARBA00022801"/>
    </source>
</evidence>